<dbReference type="Pfam" id="PF20143">
    <property type="entry name" value="NAD_kinase_C"/>
    <property type="match status" value="1"/>
</dbReference>
<comment type="catalytic activity">
    <reaction evidence="5 6">
        <text>NAD(+) + ATP = ADP + NADP(+) + H(+)</text>
        <dbReference type="Rhea" id="RHEA:18629"/>
        <dbReference type="ChEBI" id="CHEBI:15378"/>
        <dbReference type="ChEBI" id="CHEBI:30616"/>
        <dbReference type="ChEBI" id="CHEBI:57540"/>
        <dbReference type="ChEBI" id="CHEBI:58349"/>
        <dbReference type="ChEBI" id="CHEBI:456216"/>
        <dbReference type="EC" id="2.7.1.23"/>
    </reaction>
</comment>
<dbReference type="SUPFAM" id="SSF111331">
    <property type="entry name" value="NAD kinase/diacylglycerol kinase-like"/>
    <property type="match status" value="1"/>
</dbReference>
<evidence type="ECO:0000256" key="2">
    <source>
        <dbReference type="ARBA" id="ARBA00022777"/>
    </source>
</evidence>
<dbReference type="GO" id="GO:0003951">
    <property type="term" value="F:NAD+ kinase activity"/>
    <property type="evidence" value="ECO:0007669"/>
    <property type="project" value="UniProtKB-UniRule"/>
</dbReference>
<dbReference type="Gene3D" id="2.60.200.30">
    <property type="entry name" value="Probable inorganic polyphosphate/atp-NAD kinase, domain 2"/>
    <property type="match status" value="1"/>
</dbReference>
<evidence type="ECO:0000256" key="3">
    <source>
        <dbReference type="ARBA" id="ARBA00022857"/>
    </source>
</evidence>
<dbReference type="GO" id="GO:0046872">
    <property type="term" value="F:metal ion binding"/>
    <property type="evidence" value="ECO:0007669"/>
    <property type="project" value="UniProtKB-UniRule"/>
</dbReference>
<dbReference type="GO" id="GO:0006741">
    <property type="term" value="P:NADP+ biosynthetic process"/>
    <property type="evidence" value="ECO:0007669"/>
    <property type="project" value="UniProtKB-UniRule"/>
</dbReference>
<proteinExistence type="inferred from homology"/>
<comment type="function">
    <text evidence="6">Involved in the regulation of the intracellular balance of NAD and NADP, and is a key enzyme in the biosynthesis of NADP. Catalyzes specifically the phosphorylation on 2'-hydroxyl of the adenosine moiety of NAD to yield NADP.</text>
</comment>
<feature type="active site" description="Proton acceptor" evidence="6">
    <location>
        <position position="48"/>
    </location>
</feature>
<dbReference type="NCBIfam" id="NF003406">
    <property type="entry name" value="PRK04761.1"/>
    <property type="match status" value="1"/>
</dbReference>
<comment type="subcellular location">
    <subcellularLocation>
        <location evidence="6">Cytoplasm</location>
    </subcellularLocation>
</comment>
<dbReference type="RefSeq" id="WP_120111008.1">
    <property type="nucleotide sequence ID" value="NZ_RAHJ01000020.1"/>
</dbReference>
<dbReference type="PANTHER" id="PTHR20275:SF0">
    <property type="entry name" value="NAD KINASE"/>
    <property type="match status" value="1"/>
</dbReference>
<dbReference type="GO" id="GO:0005737">
    <property type="term" value="C:cytoplasm"/>
    <property type="evidence" value="ECO:0007669"/>
    <property type="project" value="UniProtKB-SubCell"/>
</dbReference>
<keyword evidence="6" id="KW-0067">ATP-binding</keyword>
<evidence type="ECO:0000313" key="7">
    <source>
        <dbReference type="EMBL" id="RJX66326.1"/>
    </source>
</evidence>
<dbReference type="Gene3D" id="3.40.50.10330">
    <property type="entry name" value="Probable inorganic polyphosphate/atp-NAD kinase, domain 1"/>
    <property type="match status" value="1"/>
</dbReference>
<dbReference type="GO" id="GO:0005524">
    <property type="term" value="F:ATP binding"/>
    <property type="evidence" value="ECO:0007669"/>
    <property type="project" value="UniProtKB-KW"/>
</dbReference>
<dbReference type="GO" id="GO:0019674">
    <property type="term" value="P:NAD+ metabolic process"/>
    <property type="evidence" value="ECO:0007669"/>
    <property type="project" value="InterPro"/>
</dbReference>
<dbReference type="AlphaFoldDB" id="A0A419QZG2"/>
<dbReference type="EMBL" id="RAHJ01000020">
    <property type="protein sequence ID" value="RJX66326.1"/>
    <property type="molecule type" value="Genomic_DNA"/>
</dbReference>
<keyword evidence="2 6" id="KW-0418">Kinase</keyword>
<dbReference type="InterPro" id="IPR017437">
    <property type="entry name" value="ATP-NAD_kinase_PpnK-typ_C"/>
</dbReference>
<feature type="binding site" evidence="6">
    <location>
        <position position="159"/>
    </location>
    <ligand>
        <name>NAD(+)</name>
        <dbReference type="ChEBI" id="CHEBI:57540"/>
    </ligand>
</feature>
<keyword evidence="6" id="KW-0547">Nucleotide-binding</keyword>
<comment type="cofactor">
    <cofactor evidence="6">
        <name>a divalent metal cation</name>
        <dbReference type="ChEBI" id="CHEBI:60240"/>
    </cofactor>
</comment>
<feature type="binding site" evidence="6">
    <location>
        <begin position="121"/>
        <end position="122"/>
    </location>
    <ligand>
        <name>NAD(+)</name>
        <dbReference type="ChEBI" id="CHEBI:57540"/>
    </ligand>
</feature>
<dbReference type="EC" id="2.7.1.23" evidence="6"/>
<dbReference type="InterPro" id="IPR017438">
    <property type="entry name" value="ATP-NAD_kinase_N"/>
</dbReference>
<dbReference type="InterPro" id="IPR016064">
    <property type="entry name" value="NAD/diacylglycerol_kinase_sf"/>
</dbReference>
<evidence type="ECO:0000256" key="4">
    <source>
        <dbReference type="ARBA" id="ARBA00023027"/>
    </source>
</evidence>
<dbReference type="GO" id="GO:0051287">
    <property type="term" value="F:NAD binding"/>
    <property type="evidence" value="ECO:0007669"/>
    <property type="project" value="UniProtKB-ARBA"/>
</dbReference>
<comment type="caution">
    <text evidence="7">The sequence shown here is derived from an EMBL/GenBank/DDBJ whole genome shotgun (WGS) entry which is preliminary data.</text>
</comment>
<reference evidence="7 8" key="1">
    <citation type="submission" date="2018-09" db="EMBL/GenBank/DDBJ databases">
        <title>Altererythrobacter sp.Ery1 and Ery12, the genome sequencing of novel strains in genus Alterythrobacter.</title>
        <authorList>
            <person name="Cheng H."/>
            <person name="Wu Y.-H."/>
            <person name="Fang C."/>
            <person name="Xu X.-W."/>
        </authorList>
    </citation>
    <scope>NUCLEOTIDE SEQUENCE [LARGE SCALE GENOMIC DNA]</scope>
    <source>
        <strain evidence="7 8">Ery12</strain>
    </source>
</reference>
<feature type="binding site" evidence="6">
    <location>
        <begin position="48"/>
        <end position="49"/>
    </location>
    <ligand>
        <name>NAD(+)</name>
        <dbReference type="ChEBI" id="CHEBI:57540"/>
    </ligand>
</feature>
<sequence length="262" mass="28848">MASQQEFSRLALLASDTPRAQEAAVVLRDAYDWVPLHRADAVVVLGGDGFMLQILHRMLDSGRIVPAYGMNCGTVGFLMNRYRSPAKLLDRIAKAKAFGIAPLRMEAVLQDGSTVQARAINEVSLLRETRQTAKIEISVDGKVRLSEVVCDGVLLATPAGSTAYNLSANGPILPLDSQLLALTPISAFRPRRWSGAILPERSTVTFRIKEPDKRPVSAVADQHEFRDIAEVRLEIDREHQLSLLFDPGHALDERIVAEQFVV</sequence>
<protein>
    <recommendedName>
        <fullName evidence="6">NAD kinase</fullName>
        <ecNumber evidence="6">2.7.1.23</ecNumber>
    </recommendedName>
    <alternativeName>
        <fullName evidence="6">ATP-dependent NAD kinase</fullName>
    </alternativeName>
</protein>
<dbReference type="Proteomes" id="UP000284322">
    <property type="component" value="Unassembled WGS sequence"/>
</dbReference>
<accession>A0A419QZG2</accession>
<gene>
    <name evidence="6" type="primary">nadK</name>
    <name evidence="7" type="ORF">D6858_12445</name>
</gene>
<evidence type="ECO:0000256" key="1">
    <source>
        <dbReference type="ARBA" id="ARBA00022679"/>
    </source>
</evidence>
<organism evidence="7 8">
    <name type="scientific">Tsuneonella suprasediminis</name>
    <dbReference type="NCBI Taxonomy" id="2306996"/>
    <lineage>
        <taxon>Bacteria</taxon>
        <taxon>Pseudomonadati</taxon>
        <taxon>Pseudomonadota</taxon>
        <taxon>Alphaproteobacteria</taxon>
        <taxon>Sphingomonadales</taxon>
        <taxon>Erythrobacteraceae</taxon>
        <taxon>Tsuneonella</taxon>
    </lineage>
</organism>
<feature type="binding site" evidence="6">
    <location>
        <begin position="162"/>
        <end position="167"/>
    </location>
    <ligand>
        <name>NAD(+)</name>
        <dbReference type="ChEBI" id="CHEBI:57540"/>
    </ligand>
</feature>
<dbReference type="InterPro" id="IPR002504">
    <property type="entry name" value="NADK"/>
</dbReference>
<dbReference type="PANTHER" id="PTHR20275">
    <property type="entry name" value="NAD KINASE"/>
    <property type="match status" value="1"/>
</dbReference>
<evidence type="ECO:0000313" key="8">
    <source>
        <dbReference type="Proteomes" id="UP000284322"/>
    </source>
</evidence>
<evidence type="ECO:0000256" key="6">
    <source>
        <dbReference type="HAMAP-Rule" id="MF_00361"/>
    </source>
</evidence>
<evidence type="ECO:0000256" key="5">
    <source>
        <dbReference type="ARBA" id="ARBA00047925"/>
    </source>
</evidence>
<comment type="caution">
    <text evidence="6">Lacks conserved residue(s) required for the propagation of feature annotation.</text>
</comment>
<keyword evidence="3 6" id="KW-0521">NADP</keyword>
<keyword evidence="4 6" id="KW-0520">NAD</keyword>
<comment type="similarity">
    <text evidence="6">Belongs to the NAD kinase family.</text>
</comment>
<keyword evidence="1 6" id="KW-0808">Transferase</keyword>
<keyword evidence="6" id="KW-0963">Cytoplasm</keyword>
<dbReference type="OrthoDB" id="9774737at2"/>
<keyword evidence="8" id="KW-1185">Reference proteome</keyword>
<feature type="binding site" evidence="6">
    <location>
        <position position="151"/>
    </location>
    <ligand>
        <name>NAD(+)</name>
        <dbReference type="ChEBI" id="CHEBI:57540"/>
    </ligand>
</feature>
<name>A0A419QZG2_9SPHN</name>
<dbReference type="HAMAP" id="MF_00361">
    <property type="entry name" value="NAD_kinase"/>
    <property type="match status" value="1"/>
</dbReference>